<accession>A0A841HQX5</accession>
<evidence type="ECO:0000313" key="3">
    <source>
        <dbReference type="Proteomes" id="UP000588068"/>
    </source>
</evidence>
<dbReference type="RefSeq" id="WP_184334041.1">
    <property type="nucleotide sequence ID" value="NZ_JACHHZ010000004.1"/>
</dbReference>
<protein>
    <submittedName>
        <fullName evidence="2">Uncharacterized protein</fullName>
    </submittedName>
</protein>
<evidence type="ECO:0000256" key="1">
    <source>
        <dbReference type="SAM" id="SignalP"/>
    </source>
</evidence>
<evidence type="ECO:0000313" key="2">
    <source>
        <dbReference type="EMBL" id="MBB6094630.1"/>
    </source>
</evidence>
<comment type="caution">
    <text evidence="2">The sequence shown here is derived from an EMBL/GenBank/DDBJ whole genome shotgun (WGS) entry which is preliminary data.</text>
</comment>
<feature type="signal peptide" evidence="1">
    <location>
        <begin position="1"/>
        <end position="25"/>
    </location>
</feature>
<gene>
    <name evidence="2" type="ORF">HNQ60_003517</name>
</gene>
<reference evidence="2 3" key="1">
    <citation type="submission" date="2020-08" db="EMBL/GenBank/DDBJ databases">
        <title>Genomic Encyclopedia of Type Strains, Phase IV (KMG-IV): sequencing the most valuable type-strain genomes for metagenomic binning, comparative biology and taxonomic classification.</title>
        <authorList>
            <person name="Goeker M."/>
        </authorList>
    </citation>
    <scope>NUCLEOTIDE SEQUENCE [LARGE SCALE GENOMIC DNA]</scope>
    <source>
        <strain evidence="2 3">DSM 26723</strain>
    </source>
</reference>
<feature type="chain" id="PRO_5032460579" evidence="1">
    <location>
        <begin position="26"/>
        <end position="215"/>
    </location>
</feature>
<organism evidence="2 3">
    <name type="scientific">Povalibacter uvarum</name>
    <dbReference type="NCBI Taxonomy" id="732238"/>
    <lineage>
        <taxon>Bacteria</taxon>
        <taxon>Pseudomonadati</taxon>
        <taxon>Pseudomonadota</taxon>
        <taxon>Gammaproteobacteria</taxon>
        <taxon>Steroidobacterales</taxon>
        <taxon>Steroidobacteraceae</taxon>
        <taxon>Povalibacter</taxon>
    </lineage>
</organism>
<name>A0A841HQX5_9GAMM</name>
<keyword evidence="3" id="KW-1185">Reference proteome</keyword>
<sequence>MPLRSAAARSVAVATALLCCMGSRAEAPVDLTQAVDAIWRVRSVTFHFQSPTTFYYCDILQQRVADIMRAVGAADPMDVRAKCSVGALINDTSVRIVAGVPIEATEENVETETTFDTRTELVAQTRNWKLPTPETVRRFRAIRTDVSFARLERLHLSPNDCDLLAAMGEQVFPTFGITTKATIYCTPGSRPLGSPGLTVEALMPITPLPIAAAGD</sequence>
<dbReference type="Proteomes" id="UP000588068">
    <property type="component" value="Unassembled WGS sequence"/>
</dbReference>
<keyword evidence="1" id="KW-0732">Signal</keyword>
<proteinExistence type="predicted"/>
<dbReference type="EMBL" id="JACHHZ010000004">
    <property type="protein sequence ID" value="MBB6094630.1"/>
    <property type="molecule type" value="Genomic_DNA"/>
</dbReference>
<dbReference type="AlphaFoldDB" id="A0A841HQX5"/>